<organism evidence="3 4">
    <name type="scientific">Entomortierella chlamydospora</name>
    <dbReference type="NCBI Taxonomy" id="101097"/>
    <lineage>
        <taxon>Eukaryota</taxon>
        <taxon>Fungi</taxon>
        <taxon>Fungi incertae sedis</taxon>
        <taxon>Mucoromycota</taxon>
        <taxon>Mortierellomycotina</taxon>
        <taxon>Mortierellomycetes</taxon>
        <taxon>Mortierellales</taxon>
        <taxon>Mortierellaceae</taxon>
        <taxon>Entomortierella</taxon>
    </lineage>
</organism>
<reference evidence="3" key="1">
    <citation type="journal article" date="2020" name="Fungal Divers.">
        <title>Resolving the Mortierellaceae phylogeny through synthesis of multi-gene phylogenetics and phylogenomics.</title>
        <authorList>
            <person name="Vandepol N."/>
            <person name="Liber J."/>
            <person name="Desiro A."/>
            <person name="Na H."/>
            <person name="Kennedy M."/>
            <person name="Barry K."/>
            <person name="Grigoriev I.V."/>
            <person name="Miller A.N."/>
            <person name="O'Donnell K."/>
            <person name="Stajich J.E."/>
            <person name="Bonito G."/>
        </authorList>
    </citation>
    <scope>NUCLEOTIDE SEQUENCE</scope>
    <source>
        <strain evidence="3">NRRL 2769</strain>
    </source>
</reference>
<feature type="region of interest" description="Disordered" evidence="1">
    <location>
        <begin position="101"/>
        <end position="155"/>
    </location>
</feature>
<keyword evidence="4" id="KW-1185">Reference proteome</keyword>
<evidence type="ECO:0000313" key="4">
    <source>
        <dbReference type="Proteomes" id="UP000703661"/>
    </source>
</evidence>
<comment type="caution">
    <text evidence="3">The sequence shown here is derived from an EMBL/GenBank/DDBJ whole genome shotgun (WGS) entry which is preliminary data.</text>
</comment>
<proteinExistence type="predicted"/>
<dbReference type="OrthoDB" id="2442475at2759"/>
<feature type="signal peptide" evidence="2">
    <location>
        <begin position="1"/>
        <end position="21"/>
    </location>
</feature>
<feature type="compositionally biased region" description="Pro residues" evidence="1">
    <location>
        <begin position="129"/>
        <end position="140"/>
    </location>
</feature>
<evidence type="ECO:0000313" key="3">
    <source>
        <dbReference type="EMBL" id="KAG0009686.1"/>
    </source>
</evidence>
<keyword evidence="2" id="KW-0732">Signal</keyword>
<dbReference type="EMBL" id="JAAAID010001524">
    <property type="protein sequence ID" value="KAG0009686.1"/>
    <property type="molecule type" value="Genomic_DNA"/>
</dbReference>
<gene>
    <name evidence="3" type="ORF">BGZ80_002162</name>
</gene>
<evidence type="ECO:0008006" key="5">
    <source>
        <dbReference type="Google" id="ProtNLM"/>
    </source>
</evidence>
<feature type="chain" id="PRO_5040497240" description="Secreted protein" evidence="2">
    <location>
        <begin position="22"/>
        <end position="179"/>
    </location>
</feature>
<protein>
    <recommendedName>
        <fullName evidence="5">Secreted protein</fullName>
    </recommendedName>
</protein>
<name>A0A9P6SXH3_9FUNG</name>
<evidence type="ECO:0000256" key="1">
    <source>
        <dbReference type="SAM" id="MobiDB-lite"/>
    </source>
</evidence>
<accession>A0A9P6SXH3</accession>
<evidence type="ECO:0000256" key="2">
    <source>
        <dbReference type="SAM" id="SignalP"/>
    </source>
</evidence>
<dbReference type="AlphaFoldDB" id="A0A9P6SXH3"/>
<dbReference type="Proteomes" id="UP000703661">
    <property type="component" value="Unassembled WGS sequence"/>
</dbReference>
<sequence>MKLSLGTVRLLACCILSDVNALCHAKLFRGGLSFNFYTPRRYDDILGAGRSTTKGLSLPSQVFQLKTFLQSNSILTLLSFREHLRRYAVDVVDALAMPLSTPFSDDDEDDHPSTPDDLPSTSVDAPSTPADPPARPCTPPPRKRPNPYILFTPSKKDKLGVEVHAHAVVDDDDDDDEQL</sequence>